<dbReference type="Proteomes" id="UP000317638">
    <property type="component" value="Unassembled WGS sequence"/>
</dbReference>
<protein>
    <recommendedName>
        <fullName evidence="2">YCII-related domain-containing protein</fullName>
    </recommendedName>
</protein>
<comment type="similarity">
    <text evidence="1">Belongs to the YciI family.</text>
</comment>
<keyword evidence="4" id="KW-1185">Reference proteome</keyword>
<organism evidence="3 4">
    <name type="scientific">Tessaracoccus rhinocerotis</name>
    <dbReference type="NCBI Taxonomy" id="1689449"/>
    <lineage>
        <taxon>Bacteria</taxon>
        <taxon>Bacillati</taxon>
        <taxon>Actinomycetota</taxon>
        <taxon>Actinomycetes</taxon>
        <taxon>Propionibacteriales</taxon>
        <taxon>Propionibacteriaceae</taxon>
        <taxon>Tessaracoccus</taxon>
    </lineage>
</organism>
<proteinExistence type="inferred from homology"/>
<dbReference type="OrthoDB" id="8968203at2"/>
<dbReference type="AlphaFoldDB" id="A0A553K5G9"/>
<gene>
    <name evidence="3" type="ORF">FOJ82_03155</name>
</gene>
<evidence type="ECO:0000313" key="3">
    <source>
        <dbReference type="EMBL" id="TRY19892.1"/>
    </source>
</evidence>
<sequence length="93" mass="10519">MNLYAVEYSYVTDAAALDEHRPAHREFLRALLPTPLVVAGAYQEADSPGALLLVRADSDAEVEQLLDEDPFWQRKLITQRRVRLWNPGIGTVQ</sequence>
<name>A0A553K5G9_9ACTN</name>
<dbReference type="InterPro" id="IPR005545">
    <property type="entry name" value="YCII"/>
</dbReference>
<reference evidence="3 4" key="1">
    <citation type="submission" date="2019-07" db="EMBL/GenBank/DDBJ databases">
        <authorList>
            <person name="Zhou L.-Y."/>
        </authorList>
    </citation>
    <scope>NUCLEOTIDE SEQUENCE [LARGE SCALE GENOMIC DNA]</scope>
    <source>
        <strain evidence="3 4">YIM 101269</strain>
    </source>
</reference>
<evidence type="ECO:0000256" key="1">
    <source>
        <dbReference type="ARBA" id="ARBA00007689"/>
    </source>
</evidence>
<accession>A0A553K5G9</accession>
<feature type="domain" description="YCII-related" evidence="2">
    <location>
        <begin position="13"/>
        <end position="86"/>
    </location>
</feature>
<dbReference type="Pfam" id="PF03795">
    <property type="entry name" value="YCII"/>
    <property type="match status" value="1"/>
</dbReference>
<evidence type="ECO:0000313" key="4">
    <source>
        <dbReference type="Proteomes" id="UP000317638"/>
    </source>
</evidence>
<dbReference type="InterPro" id="IPR011008">
    <property type="entry name" value="Dimeric_a/b-barrel"/>
</dbReference>
<comment type="caution">
    <text evidence="3">The sequence shown here is derived from an EMBL/GenBank/DDBJ whole genome shotgun (WGS) entry which is preliminary data.</text>
</comment>
<dbReference type="RefSeq" id="WP_143936977.1">
    <property type="nucleotide sequence ID" value="NZ_VKKG01000001.1"/>
</dbReference>
<dbReference type="SUPFAM" id="SSF54909">
    <property type="entry name" value="Dimeric alpha+beta barrel"/>
    <property type="match status" value="1"/>
</dbReference>
<evidence type="ECO:0000259" key="2">
    <source>
        <dbReference type="Pfam" id="PF03795"/>
    </source>
</evidence>
<dbReference type="Gene3D" id="3.30.70.1060">
    <property type="entry name" value="Dimeric alpha+beta barrel"/>
    <property type="match status" value="1"/>
</dbReference>
<dbReference type="EMBL" id="VKKG01000001">
    <property type="protein sequence ID" value="TRY19892.1"/>
    <property type="molecule type" value="Genomic_DNA"/>
</dbReference>